<dbReference type="PANTHER" id="PTHR10775:SF173">
    <property type="match status" value="1"/>
</dbReference>
<dbReference type="PANTHER" id="PTHR10775">
    <property type="entry name" value="OS08G0208400 PROTEIN"/>
    <property type="match status" value="1"/>
</dbReference>
<proteinExistence type="predicted"/>
<dbReference type="Proteomes" id="UP001234989">
    <property type="component" value="Chromosome 3"/>
</dbReference>
<organism evidence="1 2">
    <name type="scientific">Solanum verrucosum</name>
    <dbReference type="NCBI Taxonomy" id="315347"/>
    <lineage>
        <taxon>Eukaryota</taxon>
        <taxon>Viridiplantae</taxon>
        <taxon>Streptophyta</taxon>
        <taxon>Embryophyta</taxon>
        <taxon>Tracheophyta</taxon>
        <taxon>Spermatophyta</taxon>
        <taxon>Magnoliopsida</taxon>
        <taxon>eudicotyledons</taxon>
        <taxon>Gunneridae</taxon>
        <taxon>Pentapetalae</taxon>
        <taxon>asterids</taxon>
        <taxon>lamiids</taxon>
        <taxon>Solanales</taxon>
        <taxon>Solanaceae</taxon>
        <taxon>Solanoideae</taxon>
        <taxon>Solaneae</taxon>
        <taxon>Solanum</taxon>
    </lineage>
</organism>
<evidence type="ECO:0008006" key="3">
    <source>
        <dbReference type="Google" id="ProtNLM"/>
    </source>
</evidence>
<keyword evidence="2" id="KW-1185">Reference proteome</keyword>
<name>A0AAF0Q8C9_SOLVR</name>
<gene>
    <name evidence="1" type="ORF">MTR67_012314</name>
</gene>
<evidence type="ECO:0000313" key="1">
    <source>
        <dbReference type="EMBL" id="WMV18929.1"/>
    </source>
</evidence>
<dbReference type="InterPro" id="IPR004242">
    <property type="entry name" value="Transposase_21"/>
</dbReference>
<dbReference type="Pfam" id="PF02992">
    <property type="entry name" value="Transposase_21"/>
    <property type="match status" value="1"/>
</dbReference>
<sequence length="511" mass="58945">MNTNSDDFVEEEPNPEAKRFYGLLNDYEQPLYEGSKARKLSTLIKLLHIKSIGQWSNASFTMLLKMLKEDLLPDGSNLPDSYYKAKKVIRKLGLSYQNIDACKNNCILYWKDDKILELFKVCGASRWKENQRNGEAQSKRGKKIPCKILHYFPLKPRLQRLFMSSKTSSLMRWHHDERVDDGIMRHPVDSVAWKRLDELHPSFGIEPCNVRLGLASDGWSTKGKLAYPCGNKETISIRLDNGQKQCYMHHRHFLPLNHKWKKDKDSFDGTNEQRLLPKTLSGNDILDQVGYSEGLTQTKDPRKKIKISYKNRGDNWNKKSIFFDLPYWNTLLLRHNLDVMHIEKNICDNILGTILNVKGKTKDTLNSQLDLFHMRDHDKGLRTQNCGVVVVCETDEENKNIDYYGELTKILELQFTGGRRVVLFRCMWFDVYDQQRGIKVDEYDLGVAQWFGLGTFMLEVSSSKPLTCDSKGFAFWVELVASGLPSVGYLSYVVCELLHRSGGFTLCAPKG</sequence>
<dbReference type="EMBL" id="CP133614">
    <property type="protein sequence ID" value="WMV18929.1"/>
    <property type="molecule type" value="Genomic_DNA"/>
</dbReference>
<accession>A0AAF0Q8C9</accession>
<evidence type="ECO:0000313" key="2">
    <source>
        <dbReference type="Proteomes" id="UP001234989"/>
    </source>
</evidence>
<dbReference type="AlphaFoldDB" id="A0AAF0Q8C9"/>
<reference evidence="1" key="1">
    <citation type="submission" date="2023-08" db="EMBL/GenBank/DDBJ databases">
        <title>A de novo genome assembly of Solanum verrucosum Schlechtendal, a Mexican diploid species geographically isolated from the other diploid A-genome species in potato relatives.</title>
        <authorList>
            <person name="Hosaka K."/>
        </authorList>
    </citation>
    <scope>NUCLEOTIDE SEQUENCE</scope>
    <source>
        <tissue evidence="1">Young leaves</tissue>
    </source>
</reference>
<protein>
    <recommendedName>
        <fullName evidence="3">DUF4216 domain-containing protein</fullName>
    </recommendedName>
</protein>